<dbReference type="PANTHER" id="PTHR13799">
    <property type="entry name" value="NGG1 INTERACTING FACTOR 3"/>
    <property type="match status" value="1"/>
</dbReference>
<dbReference type="SUPFAM" id="SSF102705">
    <property type="entry name" value="NIF3 (NGG1p interacting factor 3)-like"/>
    <property type="match status" value="1"/>
</dbReference>
<keyword evidence="3 4" id="KW-0479">Metal-binding</keyword>
<dbReference type="Proteomes" id="UP000612456">
    <property type="component" value="Unassembled WGS sequence"/>
</dbReference>
<dbReference type="GO" id="GO:0046872">
    <property type="term" value="F:metal ion binding"/>
    <property type="evidence" value="ECO:0007669"/>
    <property type="project" value="UniProtKB-UniRule"/>
</dbReference>
<keyword evidence="7" id="KW-1185">Reference proteome</keyword>
<feature type="binding site" evidence="5">
    <location>
        <position position="105"/>
    </location>
    <ligand>
        <name>a divalent metal cation</name>
        <dbReference type="ChEBI" id="CHEBI:60240"/>
        <label>1</label>
    </ligand>
</feature>
<dbReference type="Pfam" id="PF01784">
    <property type="entry name" value="DUF34_NIF3"/>
    <property type="match status" value="1"/>
</dbReference>
<dbReference type="InterPro" id="IPR036069">
    <property type="entry name" value="DUF34/NIF3_sf"/>
</dbReference>
<feature type="binding site" evidence="5">
    <location>
        <position position="336"/>
    </location>
    <ligand>
        <name>a divalent metal cation</name>
        <dbReference type="ChEBI" id="CHEBI:60240"/>
        <label>1</label>
    </ligand>
</feature>
<dbReference type="Gene3D" id="3.40.1390.30">
    <property type="entry name" value="NIF3 (NGG1p interacting factor 3)-like"/>
    <property type="match status" value="1"/>
</dbReference>
<dbReference type="FunFam" id="3.30.70.120:FF:000006">
    <property type="entry name" value="GTP cyclohydrolase 1 type 2 homolog"/>
    <property type="match status" value="1"/>
</dbReference>
<evidence type="ECO:0000313" key="7">
    <source>
        <dbReference type="Proteomes" id="UP000612456"/>
    </source>
</evidence>
<accession>A0A916Z337</accession>
<dbReference type="Gene3D" id="3.30.70.120">
    <property type="match status" value="1"/>
</dbReference>
<sequence length="373" mass="40256">MFAHGQTVIQIMEQLAPKHLAMENDKIGLQLGTLQKEISKVLIALDVTDKVVDEAIALGAELIIAHHAIIYRPLAKLDTSTPAGKLYEKLIKHDIAVYIAHTNLDTAEGGINDWMADLVGIVREGRASLEVVHTDKLYKLVVYVPAPHQEAVQQAIWNAGAGATGNYSCCSFSSEGTGTFLPGDHAKPFIGKQGQLEHAAEVRLETIVPQSLQRKVVQAMIKAHPYEEVAYDLFPLENTGTSYGLGRVGKLPEPIKLGGLAELVKQAFDVPAVRLVGDPDSVVRKAAVLGGSGGRYVKHALFAGADVLITGDIDYHTAHDALAAGLSIIDPGHNVEKIMKPRVADWLSAELGKRKYQTTAIASGEDTEPFRFI</sequence>
<dbReference type="NCBIfam" id="TIGR00486">
    <property type="entry name" value="YbgI_SA1388"/>
    <property type="match status" value="1"/>
</dbReference>
<dbReference type="PANTHER" id="PTHR13799:SF14">
    <property type="entry name" value="GTP CYCLOHYDROLASE 1 TYPE 2 HOMOLOG"/>
    <property type="match status" value="1"/>
</dbReference>
<dbReference type="GO" id="GO:0005737">
    <property type="term" value="C:cytoplasm"/>
    <property type="evidence" value="ECO:0007669"/>
    <property type="project" value="TreeGrafter"/>
</dbReference>
<feature type="binding site" evidence="5">
    <location>
        <position position="67"/>
    </location>
    <ligand>
        <name>a divalent metal cation</name>
        <dbReference type="ChEBI" id="CHEBI:60240"/>
        <label>1</label>
    </ligand>
</feature>
<evidence type="ECO:0000256" key="2">
    <source>
        <dbReference type="ARBA" id="ARBA00022112"/>
    </source>
</evidence>
<dbReference type="RefSeq" id="WP_188992882.1">
    <property type="nucleotide sequence ID" value="NZ_BMHP01000002.1"/>
</dbReference>
<dbReference type="AlphaFoldDB" id="A0A916Z337"/>
<comment type="similarity">
    <text evidence="1 4">Belongs to the GTP cyclohydrolase I type 2/NIF3 family.</text>
</comment>
<comment type="caution">
    <text evidence="6">The sequence shown here is derived from an EMBL/GenBank/DDBJ whole genome shotgun (WGS) entry which is preliminary data.</text>
</comment>
<proteinExistence type="inferred from homology"/>
<dbReference type="InterPro" id="IPR017221">
    <property type="entry name" value="DUF34/NIF3_bac"/>
</dbReference>
<name>A0A916Z337_9BACL</name>
<reference evidence="6" key="1">
    <citation type="journal article" date="2014" name="Int. J. Syst. Evol. Microbiol.">
        <title>Complete genome sequence of Corynebacterium casei LMG S-19264T (=DSM 44701T), isolated from a smear-ripened cheese.</title>
        <authorList>
            <consortium name="US DOE Joint Genome Institute (JGI-PGF)"/>
            <person name="Walter F."/>
            <person name="Albersmeier A."/>
            <person name="Kalinowski J."/>
            <person name="Ruckert C."/>
        </authorList>
    </citation>
    <scope>NUCLEOTIDE SEQUENCE</scope>
    <source>
        <strain evidence="6">CGMCC 1.15178</strain>
    </source>
</reference>
<feature type="binding site" evidence="5">
    <location>
        <position position="333"/>
    </location>
    <ligand>
        <name>a divalent metal cation</name>
        <dbReference type="ChEBI" id="CHEBI:60240"/>
        <label>1</label>
    </ligand>
</feature>
<dbReference type="FunFam" id="3.40.1390.30:FF:000001">
    <property type="entry name" value="GTP cyclohydrolase 1 type 2"/>
    <property type="match status" value="1"/>
</dbReference>
<dbReference type="PIRSF" id="PIRSF037489">
    <property type="entry name" value="UCP037489_NIF3_YqfO"/>
    <property type="match status" value="1"/>
</dbReference>
<evidence type="ECO:0000256" key="3">
    <source>
        <dbReference type="ARBA" id="ARBA00022723"/>
    </source>
</evidence>
<evidence type="ECO:0000256" key="1">
    <source>
        <dbReference type="ARBA" id="ARBA00006964"/>
    </source>
</evidence>
<gene>
    <name evidence="6" type="ORF">GCM10010911_31500</name>
</gene>
<reference evidence="6" key="2">
    <citation type="submission" date="2020-09" db="EMBL/GenBank/DDBJ databases">
        <authorList>
            <person name="Sun Q."/>
            <person name="Zhou Y."/>
        </authorList>
    </citation>
    <scope>NUCLEOTIDE SEQUENCE</scope>
    <source>
        <strain evidence="6">CGMCC 1.15178</strain>
    </source>
</reference>
<dbReference type="EMBL" id="BMHP01000002">
    <property type="protein sequence ID" value="GGD71317.1"/>
    <property type="molecule type" value="Genomic_DNA"/>
</dbReference>
<evidence type="ECO:0000256" key="4">
    <source>
        <dbReference type="PIRNR" id="PIRNR037489"/>
    </source>
</evidence>
<dbReference type="InterPro" id="IPR015867">
    <property type="entry name" value="N-reg_PII/ATP_PRibTrfase_C"/>
</dbReference>
<dbReference type="InterPro" id="IPR002678">
    <property type="entry name" value="DUF34/NIF3"/>
</dbReference>
<evidence type="ECO:0000313" key="6">
    <source>
        <dbReference type="EMBL" id="GGD71317.1"/>
    </source>
</evidence>
<feature type="binding site" evidence="5">
    <location>
        <position position="66"/>
    </location>
    <ligand>
        <name>a divalent metal cation</name>
        <dbReference type="ChEBI" id="CHEBI:60240"/>
        <label>1</label>
    </ligand>
</feature>
<organism evidence="6 7">
    <name type="scientific">Paenibacillus nasutitermitis</name>
    <dbReference type="NCBI Taxonomy" id="1652958"/>
    <lineage>
        <taxon>Bacteria</taxon>
        <taxon>Bacillati</taxon>
        <taxon>Bacillota</taxon>
        <taxon>Bacilli</taxon>
        <taxon>Bacillales</taxon>
        <taxon>Paenibacillaceae</taxon>
        <taxon>Paenibacillus</taxon>
    </lineage>
</organism>
<protein>
    <recommendedName>
        <fullName evidence="2 4">GTP cyclohydrolase 1 type 2 homolog</fullName>
    </recommendedName>
</protein>
<evidence type="ECO:0000256" key="5">
    <source>
        <dbReference type="PIRSR" id="PIRSR602678-1"/>
    </source>
</evidence>